<dbReference type="PANTHER" id="PTHR11977:SF130">
    <property type="entry name" value="SEVERIN"/>
    <property type="match status" value="1"/>
</dbReference>
<protein>
    <recommendedName>
        <fullName evidence="7">Gelsolin-like domain-containing protein</fullName>
    </recommendedName>
</protein>
<dbReference type="Pfam" id="PF24086">
    <property type="entry name" value="DUF7371"/>
    <property type="match status" value="1"/>
</dbReference>
<feature type="compositionally biased region" description="Low complexity" evidence="1">
    <location>
        <begin position="1208"/>
        <end position="1224"/>
    </location>
</feature>
<feature type="compositionally biased region" description="Polar residues" evidence="1">
    <location>
        <begin position="1231"/>
        <end position="1250"/>
    </location>
</feature>
<reference evidence="5 6" key="1">
    <citation type="journal article" date="2015" name="BMC Genomics">
        <title>Gene expression during zombie ant biting behavior reflects the complexity underlying fungal parasitic behavioral manipulation.</title>
        <authorList>
            <person name="de Bekker C."/>
            <person name="Ohm R.A."/>
            <person name="Loreto R.G."/>
            <person name="Sebastian A."/>
            <person name="Albert I."/>
            <person name="Merrow M."/>
            <person name="Brachmann A."/>
            <person name="Hughes D.P."/>
        </authorList>
    </citation>
    <scope>NUCLEOTIDE SEQUENCE [LARGE SCALE GENOMIC DNA]</scope>
    <source>
        <strain evidence="5 6">SC16a</strain>
    </source>
</reference>
<feature type="region of interest" description="Disordered" evidence="1">
    <location>
        <begin position="1044"/>
        <end position="1076"/>
    </location>
</feature>
<feature type="domain" description="Gelsolin-like" evidence="3">
    <location>
        <begin position="64"/>
        <end position="147"/>
    </location>
</feature>
<dbReference type="Pfam" id="PF00626">
    <property type="entry name" value="Gelsolin"/>
    <property type="match status" value="2"/>
</dbReference>
<dbReference type="SMART" id="SM00262">
    <property type="entry name" value="GEL"/>
    <property type="match status" value="3"/>
</dbReference>
<feature type="domain" description="DUF7371" evidence="4">
    <location>
        <begin position="2146"/>
        <end position="2337"/>
    </location>
</feature>
<dbReference type="Proteomes" id="UP000037136">
    <property type="component" value="Unassembled WGS sequence"/>
</dbReference>
<evidence type="ECO:0000259" key="3">
    <source>
        <dbReference type="Pfam" id="PF00626"/>
    </source>
</evidence>
<dbReference type="InterPro" id="IPR029006">
    <property type="entry name" value="ADF-H/Gelsolin-like_dom_sf"/>
</dbReference>
<evidence type="ECO:0000256" key="2">
    <source>
        <dbReference type="SAM" id="Phobius"/>
    </source>
</evidence>
<dbReference type="EMBL" id="LAZP02000239">
    <property type="protein sequence ID" value="PFH58962.1"/>
    <property type="molecule type" value="Genomic_DNA"/>
</dbReference>
<dbReference type="GO" id="GO:0008154">
    <property type="term" value="P:actin polymerization or depolymerization"/>
    <property type="evidence" value="ECO:0007669"/>
    <property type="project" value="TreeGrafter"/>
</dbReference>
<keyword evidence="2" id="KW-1133">Transmembrane helix</keyword>
<dbReference type="GO" id="GO:0005737">
    <property type="term" value="C:cytoplasm"/>
    <property type="evidence" value="ECO:0007669"/>
    <property type="project" value="TreeGrafter"/>
</dbReference>
<dbReference type="STRING" id="268505.A0A2A9PDG8"/>
<organism evidence="5 6">
    <name type="scientific">Ophiocordyceps unilateralis</name>
    <name type="common">Zombie-ant fungus</name>
    <name type="synonym">Torrubia unilateralis</name>
    <dbReference type="NCBI Taxonomy" id="268505"/>
    <lineage>
        <taxon>Eukaryota</taxon>
        <taxon>Fungi</taxon>
        <taxon>Dikarya</taxon>
        <taxon>Ascomycota</taxon>
        <taxon>Pezizomycotina</taxon>
        <taxon>Sordariomycetes</taxon>
        <taxon>Hypocreomycetidae</taxon>
        <taxon>Hypocreales</taxon>
        <taxon>Ophiocordycipitaceae</taxon>
        <taxon>Ophiocordyceps</taxon>
    </lineage>
</organism>
<proteinExistence type="predicted"/>
<dbReference type="GO" id="GO:0015629">
    <property type="term" value="C:actin cytoskeleton"/>
    <property type="evidence" value="ECO:0007669"/>
    <property type="project" value="TreeGrafter"/>
</dbReference>
<feature type="domain" description="Gelsolin-like" evidence="3">
    <location>
        <begin position="200"/>
        <end position="247"/>
    </location>
</feature>
<dbReference type="SUPFAM" id="SSF82754">
    <property type="entry name" value="C-terminal, gelsolin-like domain of Sec23/24"/>
    <property type="match status" value="1"/>
</dbReference>
<feature type="region of interest" description="Disordered" evidence="1">
    <location>
        <begin position="1104"/>
        <end position="1133"/>
    </location>
</feature>
<dbReference type="Gene3D" id="3.40.20.10">
    <property type="entry name" value="Severin"/>
    <property type="match status" value="3"/>
</dbReference>
<evidence type="ECO:0008006" key="7">
    <source>
        <dbReference type="Google" id="ProtNLM"/>
    </source>
</evidence>
<dbReference type="CDD" id="cd11290">
    <property type="entry name" value="gelsolin_S1_like"/>
    <property type="match status" value="1"/>
</dbReference>
<accession>A0A2A9PDG8</accession>
<dbReference type="InterPro" id="IPR036180">
    <property type="entry name" value="Gelsolin-like_dom_sf"/>
</dbReference>
<dbReference type="OrthoDB" id="5385013at2759"/>
<keyword evidence="6" id="KW-1185">Reference proteome</keyword>
<keyword evidence="2" id="KW-0812">Transmembrane</keyword>
<gene>
    <name evidence="5" type="ORF">XA68_12979</name>
</gene>
<feature type="compositionally biased region" description="Low complexity" evidence="1">
    <location>
        <begin position="1155"/>
        <end position="1174"/>
    </location>
</feature>
<feature type="compositionally biased region" description="Low complexity" evidence="1">
    <location>
        <begin position="1104"/>
        <end position="1115"/>
    </location>
</feature>
<sequence>MAPRDGLVHPKEYDILDSNVEFIGSDMDHRVKYNSAATEPAWNDGSVGREPGLRVWRIEQFQVVPWPKQRYGDFYDGDSYLVLHSQRPADAKADSKKLRHDIFFWLGSHTTQDEAGTAAYKTVELDEFLHGAATQHREVQCAPSDEFLALFPRMSILSGGVRSGFRHVEDEAGKKGKQSKRTLLRVFQAGVGGSDVIVYEVQPTWRSLDDGDVFILDDGSKIWVWQGRGCSPMEKAKAAQVVHDMTQAKHVEVEVTSQDEPRSRRIVDLLGGDQSTPREGFCHPRPMGVSPPAASQRRLFRLSDASGRLELSLVKEGGQISAADLDGNDVFLLDDAGRGLWVWEGRGSSRAEKARWLAAARAYVQRRQEKSDEALAMPVAKVVEGCVMSWSSVFVVSAFVHSTTSASRIGIPYTHLEGALPANTLPRRRRHAWSVTCPSQTPPRRATNIDLNINTAMDGTIPVSIDSNACVRCVSRPASYLRRAVIAGSYPLRGIWYCARDSDFWPLFAGRLLPLSLISLAVYSVLFTFAFLPQYAFIAILHGWGAWLNAVVLTLGEGLVITQALFEGFFVDECRVDVFDAILIKRGLADLVAPHRLLHDDALSAVKMLGKPTSPAAYQPWSVIQIIELIVFLPLNLVPIVGTPAFIIITGTRLGKLSQYRWFQLRGLSRRERKREIGGLTWDYVCGGSGREWRVSAAGLYGRCGLKWQAPSPSVSCSSKSRDVAGLPLQFLPHIDDHEWNDASTSPPQRSFDLEPSFEVFEPSFEAPGVIPATQEVAQEVADDLEPRRSSAGCLPGRGLFVTLVGADAGLKDTVRTTPRRRPLLWRRSRKRSGAGEQAFLRRHRCHGGLSVDLCAAAFTLPIVRFCRRPLLPPRCHRYAPDACHLPCSFSAVLRATPTKPVTRKPCLPPHPPSVQRLRPNTFQPSRCGRRLLPRVQSRHGACCSSLASFSPRHLSEFFPPLILRPPTFVSPFPQSFSPFTRLPSNLSALLPSSPLPRPPSAVTTRRNIVVFPRLPSAMRVLASVGVLAVSGILHGSPAHAAGYGPSDGGSGAETYGEPGRDGQGDGSSATLEGLPAASATGPTCMAGATTTVFVTVYPTSPASADDSVSAAGAPEQTAHRTVHASPVGRSSSHSVSMWTTVTWDLSGVGGSNGMSGSPVSGSGAASSFANGASHTTQGSPNGGYGDITGSSAVAGWPRPTVTSDTTGPGESGASGDDAGSPFGTGLTAASDGSPSAYGSANAAQASPSDQGRHGAGDSPAWQTVVTDTEVHWVPGPSGPTPVTVVSEHTVVAAGPTQAPAGGQPVTCLTTTGPDGRPTVLQWPAGSPQASVGPVVSTAGLPDENGNAGAQAFSTLNVPASAGAASTTCTTYTVLGTDGVPTVVHSSWLVPQAGPVTATSGPLPSGVSGPASAQNAPDGDGIATCTSVTIVGPDGKPTVVESTLVLPGTAGVQGGAPGNLPGGSPVQVTSLLGNPGSVQPGGNQLPGGGHVTCTTFTVLGADGLPTVVDTTFVAPGPAATPVTTIAGGGVLGAPSQTTGSAVLPQPGGAGSQGITTCITFTTLGPDGKPTAVESTIVVPATPSPVVAPGGAFTGAPAQITGSAVLPQPGGAGSQGITTCITFTTLGPDGKPTAVESTIVVPATPSPVVAPGGAFTGAPAQITGSAVLPQPAGAGSKGITTCITFTTLGPDGKPTAVESTVVVPATLVPGGVFTGEPSQITDSAVLPQPGGAGSQGITTCITITSLGPDGKPTVVESTVVVPASNALPPVTVLGLPSLPPPQPSNIPQGAPVFTSLGSPVTTCLTFDVLGPNGVATPVVRTIVLTPAAAPSATTLGYPSITAQQQVTDLPQGVSPSAAAYGAVTTRVTMFSVGPNGVATPIVQTVVLTPSAAALGLPTAPQAPNAAGFTLQPPGPVVQGSQPSTLAPGVPSLDAYGPDAPNVQSPSLPSGVVSGLNVGTLTGPLTTVVTLVGGQPGASGAAGLPFPYGDGTGVSAAGVGAQPGDANHNGYGWSPTSAGLYGPQASPVVAQPLLTVTTLQTLTWTNFIPEPTTTYTMNFPLTTLETVVISAPLGKRVLRRQQSSPPLDPSWSNATAVVPPVAESTPIQPVFTPFPDVATPLPAIPIPAASVVPSVPSSGTVCPFGGKIGNMTVDFDDVKPGPLFNPSGDVWFSEGFLVAPPAAQVAQSFVPSSGGQLVEFVPPSLAGMSIGHQGSGDRAEVGVGPNAAKPCFRFDFFSAELGCAATGIEGWCEFEVAAYRFDAGVSFEQSIAWSETKRVPACPSFPSGTCSLTPVAFEGYTNISSVLINVRVGLEMRAWWGDDFKFGWTDSSCEAASCRALAAPQHVKRETVELALSRGVWHWTPAGLQRLDDDYIRKSAH</sequence>
<evidence type="ECO:0000259" key="4">
    <source>
        <dbReference type="Pfam" id="PF24086"/>
    </source>
</evidence>
<dbReference type="InterPro" id="IPR007123">
    <property type="entry name" value="Gelsolin-like_dom"/>
</dbReference>
<comment type="caution">
    <text evidence="5">The sequence shown here is derived from an EMBL/GenBank/DDBJ whole genome shotgun (WGS) entry which is preliminary data.</text>
</comment>
<keyword evidence="2" id="KW-0472">Membrane</keyword>
<dbReference type="PANTHER" id="PTHR11977">
    <property type="entry name" value="VILLIN"/>
    <property type="match status" value="1"/>
</dbReference>
<evidence type="ECO:0000313" key="6">
    <source>
        <dbReference type="Proteomes" id="UP000037136"/>
    </source>
</evidence>
<dbReference type="InterPro" id="IPR055795">
    <property type="entry name" value="DUF7371"/>
</dbReference>
<dbReference type="InterPro" id="IPR007122">
    <property type="entry name" value="Villin/Gelsolin"/>
</dbReference>
<dbReference type="GO" id="GO:0051015">
    <property type="term" value="F:actin filament binding"/>
    <property type="evidence" value="ECO:0007669"/>
    <property type="project" value="InterPro"/>
</dbReference>
<evidence type="ECO:0000256" key="1">
    <source>
        <dbReference type="SAM" id="MobiDB-lite"/>
    </source>
</evidence>
<name>A0A2A9PDG8_OPHUN</name>
<dbReference type="SUPFAM" id="SSF55753">
    <property type="entry name" value="Actin depolymerizing proteins"/>
    <property type="match status" value="2"/>
</dbReference>
<reference evidence="5 6" key="2">
    <citation type="journal article" date="2017" name="Sci. Rep.">
        <title>Ant-infecting Ophiocordyceps genomes reveal a high diversity of potential behavioral manipulation genes and a possible major role for enterotoxins.</title>
        <authorList>
            <person name="de Bekker C."/>
            <person name="Ohm R.A."/>
            <person name="Evans H.C."/>
            <person name="Brachmann A."/>
            <person name="Hughes D.P."/>
        </authorList>
    </citation>
    <scope>NUCLEOTIDE SEQUENCE [LARGE SCALE GENOMIC DNA]</scope>
    <source>
        <strain evidence="5 6">SC16a</strain>
    </source>
</reference>
<feature type="region of interest" description="Disordered" evidence="1">
    <location>
        <begin position="1154"/>
        <end position="1260"/>
    </location>
</feature>
<evidence type="ECO:0000313" key="5">
    <source>
        <dbReference type="EMBL" id="PFH58962.1"/>
    </source>
</evidence>
<feature type="transmembrane region" description="Helical" evidence="2">
    <location>
        <begin position="512"/>
        <end position="532"/>
    </location>
</feature>